<keyword evidence="2" id="KW-0812">Transmembrane</keyword>
<organism evidence="3 4">
    <name type="scientific">Bradyrhizobium quebecense</name>
    <dbReference type="NCBI Taxonomy" id="2748629"/>
    <lineage>
        <taxon>Bacteria</taxon>
        <taxon>Pseudomonadati</taxon>
        <taxon>Pseudomonadota</taxon>
        <taxon>Alphaproteobacteria</taxon>
        <taxon>Hyphomicrobiales</taxon>
        <taxon>Nitrobacteraceae</taxon>
        <taxon>Bradyrhizobium</taxon>
    </lineage>
</organism>
<dbReference type="EMBL" id="JAGEPA010000001">
    <property type="protein sequence ID" value="MBO1435445.1"/>
    <property type="molecule type" value="Genomic_DNA"/>
</dbReference>
<keyword evidence="4" id="KW-1185">Reference proteome</keyword>
<feature type="compositionally biased region" description="Basic and acidic residues" evidence="1">
    <location>
        <begin position="56"/>
        <end position="69"/>
    </location>
</feature>
<accession>A0ABS3MVY6</accession>
<name>A0ABS3MVY6_9BRAD</name>
<keyword evidence="2" id="KW-1133">Transmembrane helix</keyword>
<evidence type="ECO:0000313" key="4">
    <source>
        <dbReference type="Proteomes" id="UP000692816"/>
    </source>
</evidence>
<feature type="transmembrane region" description="Helical" evidence="2">
    <location>
        <begin position="6"/>
        <end position="28"/>
    </location>
</feature>
<proteinExistence type="predicted"/>
<evidence type="ECO:0000313" key="3">
    <source>
        <dbReference type="EMBL" id="MBO1435445.1"/>
    </source>
</evidence>
<protein>
    <recommendedName>
        <fullName evidence="5">LPXTG cell wall anchor domain-containing protein</fullName>
    </recommendedName>
</protein>
<feature type="region of interest" description="Disordered" evidence="1">
    <location>
        <begin position="35"/>
        <end position="69"/>
    </location>
</feature>
<gene>
    <name evidence="3" type="ORF">J4P68_39950</name>
</gene>
<keyword evidence="2" id="KW-0472">Membrane</keyword>
<sequence length="69" mass="7840">MAYDWTQVISVFMMAAGFVLVLVGLLAWKRHRRHAESEEVAEQPRPRMPPLPRLLSAERSDQADHGGNI</sequence>
<evidence type="ECO:0000256" key="1">
    <source>
        <dbReference type="SAM" id="MobiDB-lite"/>
    </source>
</evidence>
<dbReference type="RefSeq" id="WP_207840035.1">
    <property type="nucleotide sequence ID" value="NZ_CP088282.1"/>
</dbReference>
<reference evidence="3" key="1">
    <citation type="journal article" date="2021" name="Int. J. Syst. Evol. Microbiol.">
        <title>Bradyrhizobium septentrionale sp. nov. (sv. septentrionale) and Bradyrhizobium quebecense sp. nov. (sv. septentrionale) associated with legumes native to Canada possess rearranged symbiosis genes and numerous insertion sequences.</title>
        <authorList>
            <person name="Bromfield E.S.P."/>
            <person name="Cloutier S."/>
        </authorList>
    </citation>
    <scope>NUCLEOTIDE SEQUENCE</scope>
    <source>
        <strain evidence="3">12S5</strain>
    </source>
</reference>
<evidence type="ECO:0000256" key="2">
    <source>
        <dbReference type="SAM" id="Phobius"/>
    </source>
</evidence>
<comment type="caution">
    <text evidence="3">The sequence shown here is derived from an EMBL/GenBank/DDBJ whole genome shotgun (WGS) entry which is preliminary data.</text>
</comment>
<evidence type="ECO:0008006" key="5">
    <source>
        <dbReference type="Google" id="ProtNLM"/>
    </source>
</evidence>
<dbReference type="Proteomes" id="UP000692816">
    <property type="component" value="Unassembled WGS sequence"/>
</dbReference>